<evidence type="ECO:0000313" key="1">
    <source>
        <dbReference type="EMBL" id="SDG88479.1"/>
    </source>
</evidence>
<name>A0A1G7XWC2_9SPHI</name>
<sequence>MQLKLFDIEPAYERFNVSGGLQAYCKKVHKSTHFTAYFNSADCKLFFLVYR</sequence>
<gene>
    <name evidence="1" type="ORF">SAMN05192573_105195</name>
</gene>
<dbReference type="Proteomes" id="UP000199705">
    <property type="component" value="Unassembled WGS sequence"/>
</dbReference>
<organism evidence="1 2">
    <name type="scientific">Mucilaginibacter gossypii</name>
    <dbReference type="NCBI Taxonomy" id="551996"/>
    <lineage>
        <taxon>Bacteria</taxon>
        <taxon>Pseudomonadati</taxon>
        <taxon>Bacteroidota</taxon>
        <taxon>Sphingobacteriia</taxon>
        <taxon>Sphingobacteriales</taxon>
        <taxon>Sphingobacteriaceae</taxon>
        <taxon>Mucilaginibacter</taxon>
    </lineage>
</organism>
<reference evidence="2" key="1">
    <citation type="submission" date="2016-10" db="EMBL/GenBank/DDBJ databases">
        <authorList>
            <person name="Varghese N."/>
            <person name="Submissions S."/>
        </authorList>
    </citation>
    <scope>NUCLEOTIDE SEQUENCE [LARGE SCALE GENOMIC DNA]</scope>
    <source>
        <strain evidence="2">Gh-67</strain>
    </source>
</reference>
<protein>
    <submittedName>
        <fullName evidence="1">Uncharacterized protein</fullName>
    </submittedName>
</protein>
<evidence type="ECO:0000313" key="2">
    <source>
        <dbReference type="Proteomes" id="UP000199705"/>
    </source>
</evidence>
<keyword evidence="2" id="KW-1185">Reference proteome</keyword>
<dbReference type="AlphaFoldDB" id="A0A1G7XWC2"/>
<dbReference type="EMBL" id="FNCG01000005">
    <property type="protein sequence ID" value="SDG88479.1"/>
    <property type="molecule type" value="Genomic_DNA"/>
</dbReference>
<proteinExistence type="predicted"/>
<accession>A0A1G7XWC2</accession>